<feature type="domain" description="LysM" evidence="2">
    <location>
        <begin position="85"/>
        <end position="130"/>
    </location>
</feature>
<feature type="signal peptide" evidence="1">
    <location>
        <begin position="1"/>
        <end position="26"/>
    </location>
</feature>
<proteinExistence type="predicted"/>
<dbReference type="CDD" id="cd00118">
    <property type="entry name" value="LysM"/>
    <property type="match status" value="2"/>
</dbReference>
<dbReference type="PANTHER" id="PTHR33734:SF22">
    <property type="entry name" value="MEMBRANE-BOUND LYTIC MUREIN TRANSGLYCOSYLASE D"/>
    <property type="match status" value="1"/>
</dbReference>
<dbReference type="SMART" id="SM00257">
    <property type="entry name" value="LysM"/>
    <property type="match status" value="2"/>
</dbReference>
<gene>
    <name evidence="3" type="ORF">SAMN04487936_102410</name>
</gene>
<name>A0A1I3RWG6_HALDA</name>
<dbReference type="InterPro" id="IPR036779">
    <property type="entry name" value="LysM_dom_sf"/>
</dbReference>
<keyword evidence="1" id="KW-0732">Signal</keyword>
<dbReference type="RefSeq" id="WP_075035481.1">
    <property type="nucleotide sequence ID" value="NZ_FOSB01000002.1"/>
</dbReference>
<dbReference type="Pfam" id="PF01476">
    <property type="entry name" value="LysM"/>
    <property type="match status" value="2"/>
</dbReference>
<accession>A0A1I3RWG6</accession>
<reference evidence="4" key="1">
    <citation type="submission" date="2016-10" db="EMBL/GenBank/DDBJ databases">
        <authorList>
            <person name="Varghese N."/>
            <person name="Submissions S."/>
        </authorList>
    </citation>
    <scope>NUCLEOTIDE SEQUENCE [LARGE SCALE GENOMIC DNA]</scope>
    <source>
        <strain evidence="4">CGMCC 1.3704</strain>
    </source>
</reference>
<dbReference type="InterPro" id="IPR018392">
    <property type="entry name" value="LysM"/>
</dbReference>
<evidence type="ECO:0000313" key="4">
    <source>
        <dbReference type="Proteomes" id="UP000183557"/>
    </source>
</evidence>
<dbReference type="SUPFAM" id="SSF54106">
    <property type="entry name" value="LysM domain"/>
    <property type="match status" value="2"/>
</dbReference>
<dbReference type="EMBL" id="FOSB01000002">
    <property type="protein sequence ID" value="SFJ49677.1"/>
    <property type="molecule type" value="Genomic_DNA"/>
</dbReference>
<feature type="domain" description="LysM" evidence="2">
    <location>
        <begin position="30"/>
        <end position="75"/>
    </location>
</feature>
<dbReference type="PROSITE" id="PS51782">
    <property type="entry name" value="LYSM"/>
    <property type="match status" value="2"/>
</dbReference>
<sequence length="203" mass="22772">MKKSTKYLTPLIALGISFGVGSSVSAESDNTVEVKPDDTLWSISQLYEGVTVDELYEMNPNVDPFQLEIGSELRVKAEQDSSREIYHTVTPGSTLSSIANLHANVTLDELYELNPDIDPYDLQPGDKVKVRETGAAEEHISKDKAENLVRENYDIEDNVKVEYDNVVDNKYLIHAYNVVDNHTATVGWYLVNPHTGETTDYMK</sequence>
<dbReference type="PANTHER" id="PTHR33734">
    <property type="entry name" value="LYSM DOMAIN-CONTAINING GPI-ANCHORED PROTEIN 2"/>
    <property type="match status" value="1"/>
</dbReference>
<feature type="chain" id="PRO_5010304166" evidence="1">
    <location>
        <begin position="27"/>
        <end position="203"/>
    </location>
</feature>
<dbReference type="AlphaFoldDB" id="A0A1I3RWG6"/>
<organism evidence="3 4">
    <name type="scientific">Halobacillus dabanensis</name>
    <dbReference type="NCBI Taxonomy" id="240302"/>
    <lineage>
        <taxon>Bacteria</taxon>
        <taxon>Bacillati</taxon>
        <taxon>Bacillota</taxon>
        <taxon>Bacilli</taxon>
        <taxon>Bacillales</taxon>
        <taxon>Bacillaceae</taxon>
        <taxon>Halobacillus</taxon>
    </lineage>
</organism>
<evidence type="ECO:0000313" key="3">
    <source>
        <dbReference type="EMBL" id="SFJ49677.1"/>
    </source>
</evidence>
<evidence type="ECO:0000256" key="1">
    <source>
        <dbReference type="SAM" id="SignalP"/>
    </source>
</evidence>
<protein>
    <submittedName>
        <fullName evidence="3">LysM domain-containing protein</fullName>
    </submittedName>
</protein>
<dbReference type="Gene3D" id="3.10.350.10">
    <property type="entry name" value="LysM domain"/>
    <property type="match status" value="2"/>
</dbReference>
<evidence type="ECO:0000259" key="2">
    <source>
        <dbReference type="PROSITE" id="PS51782"/>
    </source>
</evidence>
<dbReference type="GO" id="GO:0008932">
    <property type="term" value="F:lytic endotransglycosylase activity"/>
    <property type="evidence" value="ECO:0007669"/>
    <property type="project" value="TreeGrafter"/>
</dbReference>
<dbReference type="Proteomes" id="UP000183557">
    <property type="component" value="Unassembled WGS sequence"/>
</dbReference>
<keyword evidence="4" id="KW-1185">Reference proteome</keyword>